<proteinExistence type="predicted"/>
<organism evidence="2 3">
    <name type="scientific">Vibrio sinensis</name>
    <dbReference type="NCBI Taxonomy" id="2302434"/>
    <lineage>
        <taxon>Bacteria</taxon>
        <taxon>Pseudomonadati</taxon>
        <taxon>Pseudomonadota</taxon>
        <taxon>Gammaproteobacteria</taxon>
        <taxon>Vibrionales</taxon>
        <taxon>Vibrionaceae</taxon>
        <taxon>Vibrio</taxon>
    </lineage>
</organism>
<dbReference type="AlphaFoldDB" id="A0A3A6QN31"/>
<keyword evidence="1" id="KW-0732">Signal</keyword>
<evidence type="ECO:0000313" key="2">
    <source>
        <dbReference type="EMBL" id="RJX72016.1"/>
    </source>
</evidence>
<dbReference type="Proteomes" id="UP000273252">
    <property type="component" value="Unassembled WGS sequence"/>
</dbReference>
<name>A0A3A6QN31_9VIBR</name>
<dbReference type="OrthoDB" id="5733495at2"/>
<reference evidence="2 3" key="1">
    <citation type="submission" date="2018-08" db="EMBL/GenBank/DDBJ databases">
        <title>Vibrio isolated from the Eastern China Marginal Seas.</title>
        <authorList>
            <person name="Li Y."/>
        </authorList>
    </citation>
    <scope>NUCLEOTIDE SEQUENCE [LARGE SCALE GENOMIC DNA]</scope>
    <source>
        <strain evidence="2 3">BEI233</strain>
    </source>
</reference>
<gene>
    <name evidence="2" type="ORF">DZ860_09340</name>
</gene>
<feature type="chain" id="PRO_5017348183" description="Outer membrane protein beta-barrel domain-containing protein" evidence="1">
    <location>
        <begin position="23"/>
        <end position="144"/>
    </location>
</feature>
<evidence type="ECO:0000256" key="1">
    <source>
        <dbReference type="SAM" id="SignalP"/>
    </source>
</evidence>
<dbReference type="PROSITE" id="PS51257">
    <property type="entry name" value="PROKAR_LIPOPROTEIN"/>
    <property type="match status" value="1"/>
</dbReference>
<feature type="signal peptide" evidence="1">
    <location>
        <begin position="1"/>
        <end position="22"/>
    </location>
</feature>
<evidence type="ECO:0008006" key="4">
    <source>
        <dbReference type="Google" id="ProtNLM"/>
    </source>
</evidence>
<accession>A0A3A6QN31</accession>
<keyword evidence="3" id="KW-1185">Reference proteome</keyword>
<comment type="caution">
    <text evidence="2">The sequence shown here is derived from an EMBL/GenBank/DDBJ whole genome shotgun (WGS) entry which is preliminary data.</text>
</comment>
<protein>
    <recommendedName>
        <fullName evidence="4">Outer membrane protein beta-barrel domain-containing protein</fullName>
    </recommendedName>
</protein>
<dbReference type="EMBL" id="QVMU01000006">
    <property type="protein sequence ID" value="RJX72016.1"/>
    <property type="molecule type" value="Genomic_DNA"/>
</dbReference>
<evidence type="ECO:0000313" key="3">
    <source>
        <dbReference type="Proteomes" id="UP000273252"/>
    </source>
</evidence>
<sequence>MKTFLLPLLCLPFITISSCANAQQNTSQQNNHAKDLAVGMAVDQQLSVVVELDSQYRFILGNQGAAFDYIFKRGDFNGEVPLNWYVGLGGWAEWDDDFGVRLPLGVDFQLSQGWQLYGQVHPQLNLYKGPELEVGGALGIKYQF</sequence>